<protein>
    <recommendedName>
        <fullName evidence="3">ER membrane protein complex subunit 10</fullName>
    </recommendedName>
</protein>
<gene>
    <name evidence="11" type="ORF">MICPUN_60556</name>
</gene>
<dbReference type="InParanoid" id="C1FFL4"/>
<comment type="similarity">
    <text evidence="2">Belongs to the EMC10 family.</text>
</comment>
<feature type="compositionally biased region" description="Basic and acidic residues" evidence="9">
    <location>
        <begin position="252"/>
        <end position="275"/>
    </location>
</feature>
<feature type="signal peptide" evidence="10">
    <location>
        <begin position="1"/>
        <end position="24"/>
    </location>
</feature>
<evidence type="ECO:0000256" key="3">
    <source>
        <dbReference type="ARBA" id="ARBA00020105"/>
    </source>
</evidence>
<keyword evidence="5 10" id="KW-0732">Signal</keyword>
<keyword evidence="7" id="KW-1133">Transmembrane helix</keyword>
<evidence type="ECO:0000313" key="12">
    <source>
        <dbReference type="Proteomes" id="UP000002009"/>
    </source>
</evidence>
<comment type="subcellular location">
    <subcellularLocation>
        <location evidence="1">Endoplasmic reticulum membrane</location>
        <topology evidence="1">Single-pass type I membrane protein</topology>
    </subcellularLocation>
</comment>
<evidence type="ECO:0000256" key="1">
    <source>
        <dbReference type="ARBA" id="ARBA00004115"/>
    </source>
</evidence>
<dbReference type="CDD" id="cd22209">
    <property type="entry name" value="EMC10"/>
    <property type="match status" value="1"/>
</dbReference>
<evidence type="ECO:0000256" key="8">
    <source>
        <dbReference type="ARBA" id="ARBA00023136"/>
    </source>
</evidence>
<dbReference type="RefSeq" id="XP_002507845.1">
    <property type="nucleotide sequence ID" value="XM_002507799.1"/>
</dbReference>
<dbReference type="GeneID" id="8245768"/>
<dbReference type="eggNOG" id="KOG4827">
    <property type="taxonomic scope" value="Eukaryota"/>
</dbReference>
<dbReference type="OMA" id="AKYWMYM"/>
<dbReference type="FunCoup" id="C1FFL4">
    <property type="interactions" value="1354"/>
</dbReference>
<feature type="region of interest" description="Disordered" evidence="9">
    <location>
        <begin position="236"/>
        <end position="275"/>
    </location>
</feature>
<dbReference type="EMBL" id="CP001575">
    <property type="protein sequence ID" value="ACO69103.1"/>
    <property type="molecule type" value="Genomic_DNA"/>
</dbReference>
<evidence type="ECO:0000256" key="2">
    <source>
        <dbReference type="ARBA" id="ARBA00007695"/>
    </source>
</evidence>
<evidence type="ECO:0000256" key="9">
    <source>
        <dbReference type="SAM" id="MobiDB-lite"/>
    </source>
</evidence>
<dbReference type="Pfam" id="PF21203">
    <property type="entry name" value="ECM10"/>
    <property type="match status" value="1"/>
</dbReference>
<evidence type="ECO:0000256" key="6">
    <source>
        <dbReference type="ARBA" id="ARBA00022824"/>
    </source>
</evidence>
<evidence type="ECO:0000256" key="7">
    <source>
        <dbReference type="ARBA" id="ARBA00022989"/>
    </source>
</evidence>
<keyword evidence="12" id="KW-1185">Reference proteome</keyword>
<dbReference type="OrthoDB" id="532286at2759"/>
<dbReference type="GO" id="GO:0005789">
    <property type="term" value="C:endoplasmic reticulum membrane"/>
    <property type="evidence" value="ECO:0007669"/>
    <property type="project" value="UniProtKB-SubCell"/>
</dbReference>
<keyword evidence="4" id="KW-0812">Transmembrane</keyword>
<dbReference type="PANTHER" id="PTHR21397">
    <property type="entry name" value="CHROMATIN COMPLEXES SUBUNIT BAP18-RELATED"/>
    <property type="match status" value="1"/>
</dbReference>
<organism evidence="11 12">
    <name type="scientific">Micromonas commoda (strain RCC299 / NOUM17 / CCMP2709)</name>
    <name type="common">Picoplanktonic green alga</name>
    <dbReference type="NCBI Taxonomy" id="296587"/>
    <lineage>
        <taxon>Eukaryota</taxon>
        <taxon>Viridiplantae</taxon>
        <taxon>Chlorophyta</taxon>
        <taxon>Mamiellophyceae</taxon>
        <taxon>Mamiellales</taxon>
        <taxon>Mamiellaceae</taxon>
        <taxon>Micromonas</taxon>
    </lineage>
</organism>
<accession>C1FFL4</accession>
<feature type="non-terminal residue" evidence="11">
    <location>
        <position position="1"/>
    </location>
</feature>
<evidence type="ECO:0000256" key="10">
    <source>
        <dbReference type="SAM" id="SignalP"/>
    </source>
</evidence>
<sequence length="308" mass="32694">RTDARALLLLALLATSGFVGVARAAAADDDFEPPAARAKPAADPAVAAKGTVATAKTDGGKRGAYEEVSFVLEHSLVVGPGDASAADFTPCGVFSARAHTAPDGVSVRLSHLRLTRDPIDENFAEKFDALVAADLVYRVRVHSNVLHPVDGEYTMAYLPARCLADAGLAETFALHTDERGGVIGVDYSTAGGDCVIDPEQSAGLPPKLAGAASQGSIAFRSTAQVRFYKLAPALDPDAPTDLRGHGGPATKQRQEEHRRRKESGEPREKGKKPVKEKTFWEKNWMYIVPISFLVSNALSAPPQKAKRG</sequence>
<evidence type="ECO:0000313" key="11">
    <source>
        <dbReference type="EMBL" id="ACO69103.1"/>
    </source>
</evidence>
<reference evidence="11 12" key="1">
    <citation type="journal article" date="2009" name="Science">
        <title>Green evolution and dynamic adaptations revealed by genomes of the marine picoeukaryotes Micromonas.</title>
        <authorList>
            <person name="Worden A.Z."/>
            <person name="Lee J.H."/>
            <person name="Mock T."/>
            <person name="Rouze P."/>
            <person name="Simmons M.P."/>
            <person name="Aerts A.L."/>
            <person name="Allen A.E."/>
            <person name="Cuvelier M.L."/>
            <person name="Derelle E."/>
            <person name="Everett M.V."/>
            <person name="Foulon E."/>
            <person name="Grimwood J."/>
            <person name="Gundlach H."/>
            <person name="Henrissat B."/>
            <person name="Napoli C."/>
            <person name="McDonald S.M."/>
            <person name="Parker M.S."/>
            <person name="Rombauts S."/>
            <person name="Salamov A."/>
            <person name="Von Dassow P."/>
            <person name="Badger J.H."/>
            <person name="Coutinho P.M."/>
            <person name="Demir E."/>
            <person name="Dubchak I."/>
            <person name="Gentemann C."/>
            <person name="Eikrem W."/>
            <person name="Gready J.E."/>
            <person name="John U."/>
            <person name="Lanier W."/>
            <person name="Lindquist E.A."/>
            <person name="Lucas S."/>
            <person name="Mayer K.F."/>
            <person name="Moreau H."/>
            <person name="Not F."/>
            <person name="Otillar R."/>
            <person name="Panaud O."/>
            <person name="Pangilinan J."/>
            <person name="Paulsen I."/>
            <person name="Piegu B."/>
            <person name="Poliakov A."/>
            <person name="Robbens S."/>
            <person name="Schmutz J."/>
            <person name="Toulza E."/>
            <person name="Wyss T."/>
            <person name="Zelensky A."/>
            <person name="Zhou K."/>
            <person name="Armbrust E.V."/>
            <person name="Bhattacharya D."/>
            <person name="Goodenough U.W."/>
            <person name="Van de Peer Y."/>
            <person name="Grigoriev I.V."/>
        </authorList>
    </citation>
    <scope>NUCLEOTIDE SEQUENCE [LARGE SCALE GENOMIC DNA]</scope>
    <source>
        <strain evidence="12">RCC299 / NOUM17</strain>
    </source>
</reference>
<keyword evidence="6" id="KW-0256">Endoplasmic reticulum</keyword>
<dbReference type="Proteomes" id="UP000002009">
    <property type="component" value="Chromosome 8"/>
</dbReference>
<feature type="chain" id="PRO_5002909435" description="ER membrane protein complex subunit 10" evidence="10">
    <location>
        <begin position="25"/>
        <end position="308"/>
    </location>
</feature>
<dbReference type="STRING" id="296587.C1FFL4"/>
<proteinExistence type="inferred from homology"/>
<evidence type="ECO:0000256" key="4">
    <source>
        <dbReference type="ARBA" id="ARBA00022692"/>
    </source>
</evidence>
<evidence type="ECO:0000256" key="5">
    <source>
        <dbReference type="ARBA" id="ARBA00022729"/>
    </source>
</evidence>
<keyword evidence="8" id="KW-0472">Membrane</keyword>
<name>C1FFL4_MICCC</name>
<dbReference type="AlphaFoldDB" id="C1FFL4"/>
<dbReference type="KEGG" id="mis:MICPUN_60556"/>
<dbReference type="PANTHER" id="PTHR21397:SF4">
    <property type="entry name" value="ER MEMBRANE PROTEIN COMPLEX SUBUNIT 10"/>
    <property type="match status" value="1"/>
</dbReference>